<comment type="caution">
    <text evidence="11">The sequence shown here is derived from an EMBL/GenBank/DDBJ whole genome shotgun (WGS) entry which is preliminary data.</text>
</comment>
<dbReference type="PANTHER" id="PTHR46300">
    <property type="entry name" value="P450, PUTATIVE (EUROFUNG)-RELATED-RELATED"/>
    <property type="match status" value="1"/>
</dbReference>
<evidence type="ECO:0000256" key="7">
    <source>
        <dbReference type="ARBA" id="ARBA00023004"/>
    </source>
</evidence>
<evidence type="ECO:0000256" key="4">
    <source>
        <dbReference type="ARBA" id="ARBA00022617"/>
    </source>
</evidence>
<dbReference type="GO" id="GO:0005506">
    <property type="term" value="F:iron ion binding"/>
    <property type="evidence" value="ECO:0007669"/>
    <property type="project" value="InterPro"/>
</dbReference>
<evidence type="ECO:0008006" key="13">
    <source>
        <dbReference type="Google" id="ProtNLM"/>
    </source>
</evidence>
<feature type="binding site" description="axial binding residue" evidence="9">
    <location>
        <position position="426"/>
    </location>
    <ligand>
        <name>heme</name>
        <dbReference type="ChEBI" id="CHEBI:30413"/>
    </ligand>
    <ligandPart>
        <name>Fe</name>
        <dbReference type="ChEBI" id="CHEBI:18248"/>
    </ligandPart>
</feature>
<accession>A0AAD5VK83</accession>
<keyword evidence="12" id="KW-1185">Reference proteome</keyword>
<evidence type="ECO:0000256" key="10">
    <source>
        <dbReference type="RuleBase" id="RU000461"/>
    </source>
</evidence>
<dbReference type="InterPro" id="IPR017972">
    <property type="entry name" value="Cyt_P450_CS"/>
</dbReference>
<dbReference type="GO" id="GO:0016705">
    <property type="term" value="F:oxidoreductase activity, acting on paired donors, with incorporation or reduction of molecular oxygen"/>
    <property type="evidence" value="ECO:0007669"/>
    <property type="project" value="InterPro"/>
</dbReference>
<dbReference type="InterPro" id="IPR002401">
    <property type="entry name" value="Cyt_P450_E_grp-I"/>
</dbReference>
<keyword evidence="4 9" id="KW-0349">Heme</keyword>
<sequence>MPRLDTPTTIVVSLCFLVHLAYRYRQKRSKHLPPGPTRWPIVGNALIIPLHNQHQFYKELGQQLDTKILYLEVPGQSILVINDINVAQDLLEKRSTIYSSRPDIPMLADVVGHRTFFAFMPYGNEWRAHRRLFTQYFSEKSLPQIQEKSLDVQATNSWIGALSTSMTYGLPVQRQHDPLIHFAERALGGSAAAAAPGRFLVNVIPWLKYVPDWMPGAGFKRLGKEIMKELVQLREEPYQAALQMIDNGTAPPSFVSDTLEKIRDQPNFDPQDPYVKQTAEQVFGAASDTTRGAVSTFILAILMHPEIQRKIQQELDSVIGPDRLPDYSDIPRLKYLAAAVKESLRWNPVLPTSVPHLVSEDDEYMGYFIPKGTVVMSNTYAMLHDEKVFPNPKEFDPGRFIKDGILRDDIIDPESIATFGFGRRICPGSHIALANLYIAAASLLYLFDFLPPLDADGNLVEVTMNISSDSIGSEPEKFDCRIIPRKGKDAHGLLKDYMGTDPM</sequence>
<evidence type="ECO:0000256" key="5">
    <source>
        <dbReference type="ARBA" id="ARBA00022723"/>
    </source>
</evidence>
<dbReference type="PRINTS" id="PR00463">
    <property type="entry name" value="EP450I"/>
</dbReference>
<dbReference type="PANTHER" id="PTHR46300:SF7">
    <property type="entry name" value="P450, PUTATIVE (EUROFUNG)-RELATED"/>
    <property type="match status" value="1"/>
</dbReference>
<dbReference type="InterPro" id="IPR036396">
    <property type="entry name" value="Cyt_P450_sf"/>
</dbReference>
<evidence type="ECO:0000256" key="8">
    <source>
        <dbReference type="ARBA" id="ARBA00023033"/>
    </source>
</evidence>
<dbReference type="InterPro" id="IPR001128">
    <property type="entry name" value="Cyt_P450"/>
</dbReference>
<evidence type="ECO:0000256" key="2">
    <source>
        <dbReference type="ARBA" id="ARBA00005179"/>
    </source>
</evidence>
<gene>
    <name evidence="11" type="ORF">NP233_g9528</name>
</gene>
<comment type="similarity">
    <text evidence="3 10">Belongs to the cytochrome P450 family.</text>
</comment>
<dbReference type="EMBL" id="JANIEX010000861">
    <property type="protein sequence ID" value="KAJ3562499.1"/>
    <property type="molecule type" value="Genomic_DNA"/>
</dbReference>
<organism evidence="11 12">
    <name type="scientific">Leucocoprinus birnbaumii</name>
    <dbReference type="NCBI Taxonomy" id="56174"/>
    <lineage>
        <taxon>Eukaryota</taxon>
        <taxon>Fungi</taxon>
        <taxon>Dikarya</taxon>
        <taxon>Basidiomycota</taxon>
        <taxon>Agaricomycotina</taxon>
        <taxon>Agaricomycetes</taxon>
        <taxon>Agaricomycetidae</taxon>
        <taxon>Agaricales</taxon>
        <taxon>Agaricineae</taxon>
        <taxon>Agaricaceae</taxon>
        <taxon>Leucocoprinus</taxon>
    </lineage>
</organism>
<keyword evidence="5 9" id="KW-0479">Metal-binding</keyword>
<dbReference type="Proteomes" id="UP001213000">
    <property type="component" value="Unassembled WGS sequence"/>
</dbReference>
<name>A0AAD5VK83_9AGAR</name>
<dbReference type="GO" id="GO:0004497">
    <property type="term" value="F:monooxygenase activity"/>
    <property type="evidence" value="ECO:0007669"/>
    <property type="project" value="UniProtKB-KW"/>
</dbReference>
<dbReference type="AlphaFoldDB" id="A0AAD5VK83"/>
<comment type="cofactor">
    <cofactor evidence="1 9">
        <name>heme</name>
        <dbReference type="ChEBI" id="CHEBI:30413"/>
    </cofactor>
</comment>
<dbReference type="InterPro" id="IPR050364">
    <property type="entry name" value="Cytochrome_P450_fung"/>
</dbReference>
<dbReference type="Gene3D" id="1.10.630.10">
    <property type="entry name" value="Cytochrome P450"/>
    <property type="match status" value="1"/>
</dbReference>
<reference evidence="11" key="1">
    <citation type="submission" date="2022-07" db="EMBL/GenBank/DDBJ databases">
        <title>Genome Sequence of Leucocoprinus birnbaumii.</title>
        <authorList>
            <person name="Buettner E."/>
        </authorList>
    </citation>
    <scope>NUCLEOTIDE SEQUENCE</scope>
    <source>
        <strain evidence="11">VT141</strain>
    </source>
</reference>
<keyword evidence="7 9" id="KW-0408">Iron</keyword>
<keyword evidence="8 10" id="KW-0503">Monooxygenase</keyword>
<evidence type="ECO:0000256" key="6">
    <source>
        <dbReference type="ARBA" id="ARBA00023002"/>
    </source>
</evidence>
<evidence type="ECO:0000313" key="12">
    <source>
        <dbReference type="Proteomes" id="UP001213000"/>
    </source>
</evidence>
<dbReference type="PROSITE" id="PS00086">
    <property type="entry name" value="CYTOCHROME_P450"/>
    <property type="match status" value="1"/>
</dbReference>
<evidence type="ECO:0000256" key="1">
    <source>
        <dbReference type="ARBA" id="ARBA00001971"/>
    </source>
</evidence>
<protein>
    <recommendedName>
        <fullName evidence="13">Cytochrome P450</fullName>
    </recommendedName>
</protein>
<dbReference type="CDD" id="cd11065">
    <property type="entry name" value="CYP64-like"/>
    <property type="match status" value="1"/>
</dbReference>
<evidence type="ECO:0000313" key="11">
    <source>
        <dbReference type="EMBL" id="KAJ3562499.1"/>
    </source>
</evidence>
<comment type="pathway">
    <text evidence="2">Secondary metabolite biosynthesis.</text>
</comment>
<dbReference type="SUPFAM" id="SSF48264">
    <property type="entry name" value="Cytochrome P450"/>
    <property type="match status" value="1"/>
</dbReference>
<dbReference type="PRINTS" id="PR00385">
    <property type="entry name" value="P450"/>
</dbReference>
<dbReference type="Pfam" id="PF00067">
    <property type="entry name" value="p450"/>
    <property type="match status" value="2"/>
</dbReference>
<evidence type="ECO:0000256" key="3">
    <source>
        <dbReference type="ARBA" id="ARBA00010617"/>
    </source>
</evidence>
<proteinExistence type="inferred from homology"/>
<evidence type="ECO:0000256" key="9">
    <source>
        <dbReference type="PIRSR" id="PIRSR602401-1"/>
    </source>
</evidence>
<keyword evidence="6 10" id="KW-0560">Oxidoreductase</keyword>
<dbReference type="GO" id="GO:0020037">
    <property type="term" value="F:heme binding"/>
    <property type="evidence" value="ECO:0007669"/>
    <property type="project" value="InterPro"/>
</dbReference>